<dbReference type="InterPro" id="IPR050330">
    <property type="entry name" value="Bact_OuterMem_StrucFunc"/>
</dbReference>
<evidence type="ECO:0000259" key="12">
    <source>
        <dbReference type="PROSITE" id="PS51123"/>
    </source>
</evidence>
<evidence type="ECO:0000256" key="3">
    <source>
        <dbReference type="ARBA" id="ARBA00022452"/>
    </source>
</evidence>
<keyword evidence="5 11" id="KW-0732">Signal</keyword>
<dbReference type="InterPro" id="IPR011250">
    <property type="entry name" value="OMP/PagP_B-barrel"/>
</dbReference>
<keyword evidence="14" id="KW-1185">Reference proteome</keyword>
<keyword evidence="13" id="KW-0969">Cilium</keyword>
<evidence type="ECO:0000256" key="10">
    <source>
        <dbReference type="PROSITE-ProRule" id="PRU00473"/>
    </source>
</evidence>
<keyword evidence="13" id="KW-0966">Cell projection</keyword>
<dbReference type="Pfam" id="PF13505">
    <property type="entry name" value="OMP_b-brl"/>
    <property type="match status" value="1"/>
</dbReference>
<dbReference type="SUPFAM" id="SSF103088">
    <property type="entry name" value="OmpA-like"/>
    <property type="match status" value="1"/>
</dbReference>
<keyword evidence="3" id="KW-1134">Transmembrane beta strand</keyword>
<dbReference type="Proteomes" id="UP000078263">
    <property type="component" value="Chromosome"/>
</dbReference>
<evidence type="ECO:0000256" key="2">
    <source>
        <dbReference type="ARBA" id="ARBA00022448"/>
    </source>
</evidence>
<dbReference type="GO" id="GO:0015288">
    <property type="term" value="F:porin activity"/>
    <property type="evidence" value="ECO:0007669"/>
    <property type="project" value="UniProtKB-KW"/>
</dbReference>
<dbReference type="STRING" id="1112.A9D12_12925"/>
<feature type="chain" id="PRO_5008251783" evidence="11">
    <location>
        <begin position="22"/>
        <end position="381"/>
    </location>
</feature>
<dbReference type="KEGG" id="pns:A9D12_12925"/>
<gene>
    <name evidence="13" type="ORF">A9D12_12925</name>
</gene>
<accession>A0A192D5C6</accession>
<keyword evidence="4" id="KW-0812">Transmembrane</keyword>
<proteinExistence type="predicted"/>
<keyword evidence="13" id="KW-0282">Flagellum</keyword>
<feature type="domain" description="OmpA-like" evidence="12">
    <location>
        <begin position="262"/>
        <end position="379"/>
    </location>
</feature>
<evidence type="ECO:0000313" key="14">
    <source>
        <dbReference type="Proteomes" id="UP000078263"/>
    </source>
</evidence>
<evidence type="ECO:0000256" key="11">
    <source>
        <dbReference type="SAM" id="SignalP"/>
    </source>
</evidence>
<evidence type="ECO:0000256" key="9">
    <source>
        <dbReference type="ARBA" id="ARBA00023237"/>
    </source>
</evidence>
<evidence type="ECO:0000256" key="6">
    <source>
        <dbReference type="ARBA" id="ARBA00023065"/>
    </source>
</evidence>
<dbReference type="PANTHER" id="PTHR30329:SF21">
    <property type="entry name" value="LIPOPROTEIN YIAD-RELATED"/>
    <property type="match status" value="1"/>
</dbReference>
<dbReference type="SUPFAM" id="SSF56925">
    <property type="entry name" value="OMPA-like"/>
    <property type="match status" value="1"/>
</dbReference>
<evidence type="ECO:0000256" key="8">
    <source>
        <dbReference type="ARBA" id="ARBA00023136"/>
    </source>
</evidence>
<dbReference type="PRINTS" id="PR01021">
    <property type="entry name" value="OMPADOMAIN"/>
</dbReference>
<feature type="signal peptide" evidence="11">
    <location>
        <begin position="1"/>
        <end position="21"/>
    </location>
</feature>
<keyword evidence="9" id="KW-0998">Cell outer membrane</keyword>
<sequence length="381" mass="39956">MKKTGLLLAGVAAIIAMPAQARDGEAYIGINGGVSFKDKVTVDANTPAAEDTFVRAATARTKMGLDTDVVVGYDFGGFRLEAEGGYKNNGYRNLRVDNAAILPAGVAVPVGTVVDNERDLEIWSGMVNAMVDIGDDDGFQVFGGGGVGVARLHLPVEVAGVGTVVDDGETDFAWQLIGGFRFPVNDNIDLGVKYRYFNIDDFRLQAANGNDLRANYSAHSVLASLTVNLGGRSEPAPVVAPAPAPVYTPPPPAPVVAPPPPPVAQCNTGPYIVFFDFDRSDVSPEAAGILNNAVNAYANCGSARVMLAGHTDAAGSAQYNQGLAQRRNEAVRSYLNGRGIPTGQIMAQAFGETQPRVPTADGVREAQNRRVEVTYGPGSGM</sequence>
<dbReference type="RefSeq" id="WP_068352485.1">
    <property type="nucleotide sequence ID" value="NZ_CP016033.1"/>
</dbReference>
<dbReference type="PROSITE" id="PS51123">
    <property type="entry name" value="OMPA_2"/>
    <property type="match status" value="1"/>
</dbReference>
<dbReference type="Gene3D" id="2.40.160.20">
    <property type="match status" value="1"/>
</dbReference>
<dbReference type="CDD" id="cd07185">
    <property type="entry name" value="OmpA_C-like"/>
    <property type="match status" value="1"/>
</dbReference>
<comment type="subcellular location">
    <subcellularLocation>
        <location evidence="1">Cell outer membrane</location>
        <topology evidence="1">Multi-pass membrane protein</topology>
    </subcellularLocation>
</comment>
<dbReference type="AlphaFoldDB" id="A0A192D5C6"/>
<keyword evidence="7" id="KW-0626">Porin</keyword>
<keyword evidence="8 10" id="KW-0472">Membrane</keyword>
<dbReference type="InterPro" id="IPR027385">
    <property type="entry name" value="Beta-barrel_OMP"/>
</dbReference>
<dbReference type="GO" id="GO:0009279">
    <property type="term" value="C:cell outer membrane"/>
    <property type="evidence" value="ECO:0007669"/>
    <property type="project" value="UniProtKB-SubCell"/>
</dbReference>
<dbReference type="Gene3D" id="3.30.1330.60">
    <property type="entry name" value="OmpA-like domain"/>
    <property type="match status" value="1"/>
</dbReference>
<protein>
    <submittedName>
        <fullName evidence="13">Flagellar motor protein MotB</fullName>
    </submittedName>
</protein>
<dbReference type="OrthoDB" id="189250at2"/>
<organism evidence="13 14">
    <name type="scientific">Erythrobacter neustonensis</name>
    <dbReference type="NCBI Taxonomy" id="1112"/>
    <lineage>
        <taxon>Bacteria</taxon>
        <taxon>Pseudomonadati</taxon>
        <taxon>Pseudomonadota</taxon>
        <taxon>Alphaproteobacteria</taxon>
        <taxon>Sphingomonadales</taxon>
        <taxon>Erythrobacteraceae</taxon>
        <taxon>Erythrobacter/Porphyrobacter group</taxon>
        <taxon>Erythrobacter</taxon>
    </lineage>
</organism>
<evidence type="ECO:0000313" key="13">
    <source>
        <dbReference type="EMBL" id="ANK13698.1"/>
    </source>
</evidence>
<dbReference type="GO" id="GO:0006811">
    <property type="term" value="P:monoatomic ion transport"/>
    <property type="evidence" value="ECO:0007669"/>
    <property type="project" value="UniProtKB-KW"/>
</dbReference>
<evidence type="ECO:0000256" key="4">
    <source>
        <dbReference type="ARBA" id="ARBA00022692"/>
    </source>
</evidence>
<dbReference type="InterPro" id="IPR006664">
    <property type="entry name" value="OMP_bac"/>
</dbReference>
<dbReference type="EMBL" id="CP016033">
    <property type="protein sequence ID" value="ANK13698.1"/>
    <property type="molecule type" value="Genomic_DNA"/>
</dbReference>
<evidence type="ECO:0000256" key="7">
    <source>
        <dbReference type="ARBA" id="ARBA00023114"/>
    </source>
</evidence>
<keyword evidence="2" id="KW-0813">Transport</keyword>
<name>A0A192D5C6_9SPHN</name>
<dbReference type="InterPro" id="IPR036737">
    <property type="entry name" value="OmpA-like_sf"/>
</dbReference>
<dbReference type="PANTHER" id="PTHR30329">
    <property type="entry name" value="STATOR ELEMENT OF FLAGELLAR MOTOR COMPLEX"/>
    <property type="match status" value="1"/>
</dbReference>
<dbReference type="GO" id="GO:0046930">
    <property type="term" value="C:pore complex"/>
    <property type="evidence" value="ECO:0007669"/>
    <property type="project" value="UniProtKB-KW"/>
</dbReference>
<evidence type="ECO:0000256" key="5">
    <source>
        <dbReference type="ARBA" id="ARBA00022729"/>
    </source>
</evidence>
<evidence type="ECO:0000256" key="1">
    <source>
        <dbReference type="ARBA" id="ARBA00004571"/>
    </source>
</evidence>
<dbReference type="InterPro" id="IPR006665">
    <property type="entry name" value="OmpA-like"/>
</dbReference>
<dbReference type="Pfam" id="PF00691">
    <property type="entry name" value="OmpA"/>
    <property type="match status" value="1"/>
</dbReference>
<keyword evidence="6" id="KW-0406">Ion transport</keyword>
<reference evidence="13 14" key="1">
    <citation type="submission" date="2016-05" db="EMBL/GenBank/DDBJ databases">
        <title>Compelete Genome Sequence of Bacteriochlorophyll-Synthesizing Bacterium Porphyrobacter neustonensis DSM 9434.</title>
        <authorList>
            <person name="Shi X.-L."/>
            <person name="Wu Y.-H."/>
            <person name="Cheng H."/>
            <person name="Xu L."/>
            <person name="Zhang X.-Q."/>
            <person name="Wang C.-S."/>
            <person name="Xu X.-W."/>
        </authorList>
    </citation>
    <scope>NUCLEOTIDE SEQUENCE [LARGE SCALE GENOMIC DNA]</scope>
    <source>
        <strain evidence="13 14">DSM 9434</strain>
    </source>
</reference>